<protein>
    <submittedName>
        <fullName evidence="3">SPW repeat-containing protein</fullName>
    </submittedName>
</protein>
<dbReference type="OrthoDB" id="3638638at2"/>
<dbReference type="Pfam" id="PF03779">
    <property type="entry name" value="SPW"/>
    <property type="match status" value="1"/>
</dbReference>
<accession>A0A1H6E3E6</accession>
<proteinExistence type="predicted"/>
<dbReference type="EMBL" id="FNVO01000032">
    <property type="protein sequence ID" value="SEG92087.1"/>
    <property type="molecule type" value="Genomic_DNA"/>
</dbReference>
<feature type="transmembrane region" description="Helical" evidence="1">
    <location>
        <begin position="33"/>
        <end position="56"/>
    </location>
</feature>
<feature type="domain" description="SPW repeat-containing integral membrane" evidence="2">
    <location>
        <begin position="39"/>
        <end position="135"/>
    </location>
</feature>
<dbReference type="InterPro" id="IPR005530">
    <property type="entry name" value="SPW"/>
</dbReference>
<feature type="transmembrane region" description="Helical" evidence="1">
    <location>
        <begin position="94"/>
        <end position="114"/>
    </location>
</feature>
<evidence type="ECO:0000256" key="1">
    <source>
        <dbReference type="SAM" id="Phobius"/>
    </source>
</evidence>
<keyword evidence="1" id="KW-1133">Transmembrane helix</keyword>
<keyword evidence="1" id="KW-0472">Membrane</keyword>
<dbReference type="AlphaFoldDB" id="A0A1H6E3E6"/>
<gene>
    <name evidence="3" type="ORF">SAMN04489712_13218</name>
</gene>
<feature type="transmembrane region" description="Helical" evidence="1">
    <location>
        <begin position="120"/>
        <end position="143"/>
    </location>
</feature>
<dbReference type="RefSeq" id="WP_103944356.1">
    <property type="nucleotide sequence ID" value="NZ_FNVO01000032.1"/>
</dbReference>
<organism evidence="3 4">
    <name type="scientific">Thermomonospora echinospora</name>
    <dbReference type="NCBI Taxonomy" id="1992"/>
    <lineage>
        <taxon>Bacteria</taxon>
        <taxon>Bacillati</taxon>
        <taxon>Actinomycetota</taxon>
        <taxon>Actinomycetes</taxon>
        <taxon>Streptosporangiales</taxon>
        <taxon>Thermomonosporaceae</taxon>
        <taxon>Thermomonospora</taxon>
    </lineage>
</organism>
<keyword evidence="4" id="KW-1185">Reference proteome</keyword>
<keyword evidence="1" id="KW-0812">Transmembrane</keyword>
<evidence type="ECO:0000313" key="4">
    <source>
        <dbReference type="Proteomes" id="UP000236723"/>
    </source>
</evidence>
<name>A0A1H6E3E6_9ACTN</name>
<sequence length="146" mass="15570">MAARTPGARTAGLETHPDLREMRARYDVAAERTVAQIVNGLIMLTGLYLAISPWVVGFRGRTDLAVNNLITGIALTILGAGLAAAFARTHGLTWVVPVIGIWTIIAPWVIYGSAVTRSMIWNNVVTGVVTVLFGAAAMAAMALRRK</sequence>
<feature type="transmembrane region" description="Helical" evidence="1">
    <location>
        <begin position="68"/>
        <end position="87"/>
    </location>
</feature>
<dbReference type="Proteomes" id="UP000236723">
    <property type="component" value="Unassembled WGS sequence"/>
</dbReference>
<evidence type="ECO:0000313" key="3">
    <source>
        <dbReference type="EMBL" id="SEG92087.1"/>
    </source>
</evidence>
<reference evidence="4" key="1">
    <citation type="submission" date="2016-10" db="EMBL/GenBank/DDBJ databases">
        <authorList>
            <person name="Varghese N."/>
            <person name="Submissions S."/>
        </authorList>
    </citation>
    <scope>NUCLEOTIDE SEQUENCE [LARGE SCALE GENOMIC DNA]</scope>
    <source>
        <strain evidence="4">DSM 43163</strain>
    </source>
</reference>
<evidence type="ECO:0000259" key="2">
    <source>
        <dbReference type="Pfam" id="PF03779"/>
    </source>
</evidence>